<feature type="domain" description="Lunapark zinc ribbon" evidence="10">
    <location>
        <begin position="514"/>
        <end position="563"/>
    </location>
</feature>
<evidence type="ECO:0000256" key="4">
    <source>
        <dbReference type="ARBA" id="ARBA00023128"/>
    </source>
</evidence>
<dbReference type="Proteomes" id="UP000659654">
    <property type="component" value="Unassembled WGS sequence"/>
</dbReference>
<dbReference type="SMR" id="A0A7I8WJP5"/>
<evidence type="ECO:0000256" key="7">
    <source>
        <dbReference type="ARBA" id="ARBA00082711"/>
    </source>
</evidence>
<evidence type="ECO:0000256" key="6">
    <source>
        <dbReference type="ARBA" id="ARBA00040565"/>
    </source>
</evidence>
<dbReference type="EMBL" id="CAJFDI010000003">
    <property type="protein sequence ID" value="CAD5221118.1"/>
    <property type="molecule type" value="Genomic_DNA"/>
</dbReference>
<comment type="caution">
    <text evidence="11">The sequence shown here is derived from an EMBL/GenBank/DDBJ whole genome shotgun (WGS) entry which is preliminary data.</text>
</comment>
<keyword evidence="9" id="KW-0812">Transmembrane</keyword>
<name>A0A7I8WJP5_BURXY</name>
<keyword evidence="9" id="KW-1133">Transmembrane helix</keyword>
<evidence type="ECO:0000256" key="5">
    <source>
        <dbReference type="ARBA" id="ARBA00023274"/>
    </source>
</evidence>
<dbReference type="PANTHER" id="PTHR10746:SF6">
    <property type="entry name" value="LARGE RIBOSOMAL SUBUNIT PROTEIN UL4M"/>
    <property type="match status" value="1"/>
</dbReference>
<accession>A0A7I8WJP5</accession>
<organism evidence="11 12">
    <name type="scientific">Bursaphelenchus xylophilus</name>
    <name type="common">Pinewood nematode worm</name>
    <name type="synonym">Aphelenchoides xylophilus</name>
    <dbReference type="NCBI Taxonomy" id="6326"/>
    <lineage>
        <taxon>Eukaryota</taxon>
        <taxon>Metazoa</taxon>
        <taxon>Ecdysozoa</taxon>
        <taxon>Nematoda</taxon>
        <taxon>Chromadorea</taxon>
        <taxon>Rhabditida</taxon>
        <taxon>Tylenchina</taxon>
        <taxon>Tylenchomorpha</taxon>
        <taxon>Aphelenchoidea</taxon>
        <taxon>Aphelenchoididae</taxon>
        <taxon>Bursaphelenchus</taxon>
    </lineage>
</organism>
<sequence>MLGVLRIARNLSTKPERPLFRLNKSNPFVAIPQTWVTKLSDVITEQSEILELHPDVFRVNPRLDLIHRNVVWQANYKNLQLTKQLSKAEMPGGGRKPWPQKRMGRHHAGSIRSPHFIRGGFAHGVRGPRTWFYMLPDSCRIHGLTSALTVKHQQDDLVVVENFEDIPNSDPQFLHDLAEERNWGYSVLFVAEDFETSSNLLDAVERIPSFNVMSYFGISPYSLLKYETVVFTKEAILRLEDAVLKRLHCPESLNTSYEYIKLKKTLLDESIYEEDSKTMGNILRRHRNPVDELDQIVKNLQSYQKRLQSLRRGRYNAMWYFTAVLFFSVTVYSAVSCLEAGDSKSMYQRIGLAWFTGILVFITFRFISGRCFDFLLNRNERNIETLNTRRTAILENVKENEKFKVAKDIIEKYGSEQDLAEIGVKRESPPRLNESRLINSEQATVKQPISAKPAEPENLLEFARPLTPEIPQAGSSTDVVLRTPSIPMNRAIGLRTPMQRQPIRPFVQVSRTPIDKIIDYIIGDGPSNRFALICKQCHAHNGMALREEFDGISFVCYNCAFYNPARNAQPLRTPRRLKIPAIEESKPFIRTATNTDSSDNDDAESSAGQPWVAETESPEDVEKPIQS</sequence>
<dbReference type="SUPFAM" id="SSF52166">
    <property type="entry name" value="Ribosomal protein L4"/>
    <property type="match status" value="1"/>
</dbReference>
<protein>
    <recommendedName>
        <fullName evidence="6">Large ribosomal subunit protein uL4m</fullName>
    </recommendedName>
    <alternativeName>
        <fullName evidence="7">39S ribosomal protein L4, mitochondrial</fullName>
    </alternativeName>
</protein>
<evidence type="ECO:0000256" key="1">
    <source>
        <dbReference type="ARBA" id="ARBA00004173"/>
    </source>
</evidence>
<dbReference type="GO" id="GO:0006412">
    <property type="term" value="P:translation"/>
    <property type="evidence" value="ECO:0007669"/>
    <property type="project" value="InterPro"/>
</dbReference>
<feature type="transmembrane region" description="Helical" evidence="9">
    <location>
        <begin position="317"/>
        <end position="338"/>
    </location>
</feature>
<dbReference type="PANTHER" id="PTHR10746">
    <property type="entry name" value="50S RIBOSOMAL PROTEIN L4"/>
    <property type="match status" value="1"/>
</dbReference>
<dbReference type="GO" id="GO:0005743">
    <property type="term" value="C:mitochondrial inner membrane"/>
    <property type="evidence" value="ECO:0007669"/>
    <property type="project" value="UniProtKB-ARBA"/>
</dbReference>
<evidence type="ECO:0000313" key="12">
    <source>
        <dbReference type="Proteomes" id="UP000659654"/>
    </source>
</evidence>
<evidence type="ECO:0000256" key="9">
    <source>
        <dbReference type="SAM" id="Phobius"/>
    </source>
</evidence>
<dbReference type="Pfam" id="PF10058">
    <property type="entry name" value="Zn_ribbon_10"/>
    <property type="match status" value="1"/>
</dbReference>
<reference evidence="11" key="1">
    <citation type="submission" date="2020-09" db="EMBL/GenBank/DDBJ databases">
        <authorList>
            <person name="Kikuchi T."/>
        </authorList>
    </citation>
    <scope>NUCLEOTIDE SEQUENCE</scope>
    <source>
        <strain evidence="11">Ka4C1</strain>
    </source>
</reference>
<dbReference type="InterPro" id="IPR013005">
    <property type="entry name" value="Ribosomal_uL4-like"/>
</dbReference>
<dbReference type="Pfam" id="PF00573">
    <property type="entry name" value="Ribosomal_L4"/>
    <property type="match status" value="1"/>
</dbReference>
<keyword evidence="5" id="KW-0687">Ribonucleoprotein</keyword>
<gene>
    <name evidence="11" type="ORF">BXYJ_LOCUS6518</name>
</gene>
<proteinExistence type="inferred from homology"/>
<keyword evidence="12" id="KW-1185">Reference proteome</keyword>
<dbReference type="Proteomes" id="UP000582659">
    <property type="component" value="Unassembled WGS sequence"/>
</dbReference>
<dbReference type="OrthoDB" id="275876at2759"/>
<dbReference type="InterPro" id="IPR002136">
    <property type="entry name" value="Ribosomal_uL4"/>
</dbReference>
<dbReference type="FunFam" id="3.40.1370.10:FF:000005">
    <property type="entry name" value="39S ribosomal protein L4, mitochondrial"/>
    <property type="match status" value="1"/>
</dbReference>
<dbReference type="GO" id="GO:0003735">
    <property type="term" value="F:structural constituent of ribosome"/>
    <property type="evidence" value="ECO:0007669"/>
    <property type="project" value="InterPro"/>
</dbReference>
<evidence type="ECO:0000259" key="10">
    <source>
        <dbReference type="Pfam" id="PF10058"/>
    </source>
</evidence>
<dbReference type="Gene3D" id="3.40.1370.10">
    <property type="match status" value="1"/>
</dbReference>
<evidence type="ECO:0000256" key="3">
    <source>
        <dbReference type="ARBA" id="ARBA00022980"/>
    </source>
</evidence>
<dbReference type="InterPro" id="IPR019273">
    <property type="entry name" value="Lunapark_Znf"/>
</dbReference>
<evidence type="ECO:0000313" key="11">
    <source>
        <dbReference type="EMBL" id="CAD5221118.1"/>
    </source>
</evidence>
<dbReference type="InterPro" id="IPR023574">
    <property type="entry name" value="Ribosomal_uL4_dom_sf"/>
</dbReference>
<dbReference type="GO" id="GO:0005840">
    <property type="term" value="C:ribosome"/>
    <property type="evidence" value="ECO:0007669"/>
    <property type="project" value="UniProtKB-KW"/>
</dbReference>
<dbReference type="EMBL" id="CAJFCV020000003">
    <property type="protein sequence ID" value="CAG9107800.1"/>
    <property type="molecule type" value="Genomic_DNA"/>
</dbReference>
<comment type="subcellular location">
    <subcellularLocation>
        <location evidence="1">Mitochondrion</location>
    </subcellularLocation>
</comment>
<evidence type="ECO:0000256" key="8">
    <source>
        <dbReference type="SAM" id="MobiDB-lite"/>
    </source>
</evidence>
<evidence type="ECO:0000256" key="2">
    <source>
        <dbReference type="ARBA" id="ARBA00010528"/>
    </source>
</evidence>
<dbReference type="GO" id="GO:1990904">
    <property type="term" value="C:ribonucleoprotein complex"/>
    <property type="evidence" value="ECO:0007669"/>
    <property type="project" value="UniProtKB-KW"/>
</dbReference>
<keyword evidence="9" id="KW-0472">Membrane</keyword>
<feature type="transmembrane region" description="Helical" evidence="9">
    <location>
        <begin position="350"/>
        <end position="368"/>
    </location>
</feature>
<comment type="similarity">
    <text evidence="2">Belongs to the universal ribosomal protein uL4 family.</text>
</comment>
<dbReference type="AlphaFoldDB" id="A0A7I8WJP5"/>
<keyword evidence="4" id="KW-0496">Mitochondrion</keyword>
<keyword evidence="3" id="KW-0689">Ribosomal protein</keyword>
<feature type="region of interest" description="Disordered" evidence="8">
    <location>
        <begin position="582"/>
        <end position="627"/>
    </location>
</feature>